<evidence type="ECO:0000256" key="1">
    <source>
        <dbReference type="ARBA" id="ARBA00003414"/>
    </source>
</evidence>
<organism evidence="15 16">
    <name type="scientific">Adineta steineri</name>
    <dbReference type="NCBI Taxonomy" id="433720"/>
    <lineage>
        <taxon>Eukaryota</taxon>
        <taxon>Metazoa</taxon>
        <taxon>Spiralia</taxon>
        <taxon>Gnathifera</taxon>
        <taxon>Rotifera</taxon>
        <taxon>Eurotatoria</taxon>
        <taxon>Bdelloidea</taxon>
        <taxon>Adinetida</taxon>
        <taxon>Adinetidae</taxon>
        <taxon>Adineta</taxon>
    </lineage>
</organism>
<evidence type="ECO:0000259" key="14">
    <source>
        <dbReference type="PROSITE" id="PS51296"/>
    </source>
</evidence>
<comment type="caution">
    <text evidence="15">The sequence shown here is derived from an EMBL/GenBank/DDBJ whole genome shotgun (WGS) entry which is preliminary data.</text>
</comment>
<evidence type="ECO:0000256" key="2">
    <source>
        <dbReference type="ARBA" id="ARBA00005141"/>
    </source>
</evidence>
<dbReference type="SUPFAM" id="SSF56281">
    <property type="entry name" value="Metallo-hydrolase/oxidoreductase"/>
    <property type="match status" value="1"/>
</dbReference>
<dbReference type="EMBL" id="CAJOAZ010000885">
    <property type="protein sequence ID" value="CAF3729258.1"/>
    <property type="molecule type" value="Genomic_DNA"/>
</dbReference>
<dbReference type="Gene3D" id="2.102.10.10">
    <property type="entry name" value="Rieske [2Fe-2S] iron-sulphur domain"/>
    <property type="match status" value="1"/>
</dbReference>
<dbReference type="PROSITE" id="PS51296">
    <property type="entry name" value="RIESKE"/>
    <property type="match status" value="1"/>
</dbReference>
<dbReference type="UniPathway" id="UPA00628"/>
<dbReference type="EC" id="1.14.18.2" evidence="4"/>
<evidence type="ECO:0000256" key="4">
    <source>
        <dbReference type="ARBA" id="ARBA00011904"/>
    </source>
</evidence>
<dbReference type="Gene3D" id="3.60.15.10">
    <property type="entry name" value="Ribonuclease Z/Hydroxyacylglutathione hydrolase-like"/>
    <property type="match status" value="1"/>
</dbReference>
<evidence type="ECO:0000256" key="12">
    <source>
        <dbReference type="ARBA" id="ARBA00033362"/>
    </source>
</evidence>
<evidence type="ECO:0000256" key="5">
    <source>
        <dbReference type="ARBA" id="ARBA00015403"/>
    </source>
</evidence>
<dbReference type="GO" id="GO:0030338">
    <property type="term" value="F:CMP-N-acetylneuraminate monooxygenase activity"/>
    <property type="evidence" value="ECO:0007669"/>
    <property type="project" value="UniProtKB-EC"/>
</dbReference>
<evidence type="ECO:0000256" key="13">
    <source>
        <dbReference type="ARBA" id="ARBA00048491"/>
    </source>
</evidence>
<dbReference type="SUPFAM" id="SSF50022">
    <property type="entry name" value="ISP domain"/>
    <property type="match status" value="1"/>
</dbReference>
<reference evidence="15" key="1">
    <citation type="submission" date="2021-02" db="EMBL/GenBank/DDBJ databases">
        <authorList>
            <person name="Nowell W R."/>
        </authorList>
    </citation>
    <scope>NUCLEOTIDE SEQUENCE</scope>
</reference>
<evidence type="ECO:0000256" key="7">
    <source>
        <dbReference type="ARBA" id="ARBA00022723"/>
    </source>
</evidence>
<keyword evidence="8" id="KW-0408">Iron</keyword>
<dbReference type="GO" id="GO:0046872">
    <property type="term" value="F:metal ion binding"/>
    <property type="evidence" value="ECO:0007669"/>
    <property type="project" value="UniProtKB-KW"/>
</dbReference>
<dbReference type="GO" id="GO:0046381">
    <property type="term" value="P:CMP-N-acetylneuraminate metabolic process"/>
    <property type="evidence" value="ECO:0007669"/>
    <property type="project" value="TreeGrafter"/>
</dbReference>
<dbReference type="InterPro" id="IPR027033">
    <property type="entry name" value="Cnh"/>
</dbReference>
<dbReference type="InterPro" id="IPR036866">
    <property type="entry name" value="RibonucZ/Hydroxyglut_hydro"/>
</dbReference>
<comment type="catalytic activity">
    <reaction evidence="13">
        <text>CMP-N-acetyl-beta-neuraminate + 2 Fe(II)-[cytochrome b5] + O2 + 2 H(+) = CMP-N-glycoloyl-beta-neuraminate + 2 Fe(III)-[cytochrome b5] + H2O</text>
        <dbReference type="Rhea" id="RHEA:16145"/>
        <dbReference type="Rhea" id="RHEA-COMP:10438"/>
        <dbReference type="Rhea" id="RHEA-COMP:10439"/>
        <dbReference type="ChEBI" id="CHEBI:15377"/>
        <dbReference type="ChEBI" id="CHEBI:15378"/>
        <dbReference type="ChEBI" id="CHEBI:15379"/>
        <dbReference type="ChEBI" id="CHEBI:29033"/>
        <dbReference type="ChEBI" id="CHEBI:29034"/>
        <dbReference type="ChEBI" id="CHEBI:57812"/>
        <dbReference type="ChEBI" id="CHEBI:58376"/>
        <dbReference type="EC" id="1.14.18.2"/>
    </reaction>
</comment>
<dbReference type="GO" id="GO:0005737">
    <property type="term" value="C:cytoplasm"/>
    <property type="evidence" value="ECO:0007669"/>
    <property type="project" value="TreeGrafter"/>
</dbReference>
<evidence type="ECO:0000256" key="3">
    <source>
        <dbReference type="ARBA" id="ARBA00010303"/>
    </source>
</evidence>
<dbReference type="AlphaFoldDB" id="A0A818WW89"/>
<evidence type="ECO:0000313" key="16">
    <source>
        <dbReference type="Proteomes" id="UP000663844"/>
    </source>
</evidence>
<proteinExistence type="inferred from homology"/>
<evidence type="ECO:0000256" key="9">
    <source>
        <dbReference type="ARBA" id="ARBA00023014"/>
    </source>
</evidence>
<protein>
    <recommendedName>
        <fullName evidence="5">Cytidine monophosphate-N-acetylneuraminic acid hydroxylase</fullName>
        <ecNumber evidence="4">1.14.18.2</ecNumber>
    </recommendedName>
    <alternativeName>
        <fullName evidence="12">CMP-N-acetylneuraminate monooxygenase</fullName>
    </alternativeName>
    <alternativeName>
        <fullName evidence="11">CMP-Neu5Ac hydroxylase</fullName>
    </alternativeName>
    <alternativeName>
        <fullName evidence="10">CMP-NeuAc hydroxylase</fullName>
    </alternativeName>
</protein>
<feature type="domain" description="Rieske" evidence="14">
    <location>
        <begin position="58"/>
        <end position="132"/>
    </location>
</feature>
<dbReference type="GO" id="GO:0006054">
    <property type="term" value="P:N-acetylneuraminate metabolic process"/>
    <property type="evidence" value="ECO:0007669"/>
    <property type="project" value="UniProtKB-UniPathway"/>
</dbReference>
<name>A0A818WW89_9BILA</name>
<evidence type="ECO:0000256" key="6">
    <source>
        <dbReference type="ARBA" id="ARBA00022714"/>
    </source>
</evidence>
<dbReference type="PANTHER" id="PTHR46522">
    <property type="entry name" value="CYTIDINE MONOPHOSPHATE-N-ACETYLNEURAMINIC ACID HYDROXYLASE"/>
    <property type="match status" value="1"/>
</dbReference>
<dbReference type="Proteomes" id="UP000663844">
    <property type="component" value="Unassembled WGS sequence"/>
</dbReference>
<comment type="similarity">
    <text evidence="3">Belongs to the CMP-Neu5Ac hydroxylase family.</text>
</comment>
<dbReference type="GO" id="GO:0051537">
    <property type="term" value="F:2 iron, 2 sulfur cluster binding"/>
    <property type="evidence" value="ECO:0007669"/>
    <property type="project" value="UniProtKB-KW"/>
</dbReference>
<dbReference type="PANTHER" id="PTHR46522:SF1">
    <property type="entry name" value="INACTIVE CYTIDINE MONOPHOSPHATE-N-ACETYLNEURAMINIC ACID HYDROXYLASE"/>
    <property type="match status" value="1"/>
</dbReference>
<dbReference type="Pfam" id="PF13483">
    <property type="entry name" value="Lactamase_B_3"/>
    <property type="match status" value="1"/>
</dbReference>
<evidence type="ECO:0000256" key="10">
    <source>
        <dbReference type="ARBA" id="ARBA00029883"/>
    </source>
</evidence>
<comment type="pathway">
    <text evidence="2">Amino-sugar metabolism; N-acetylneuraminate metabolism.</text>
</comment>
<comment type="function">
    <text evidence="1">Sialic acids are components of carbohydrate chains of glycoconjugates and are involved in cell-cell recognition and cell-pathogen interactions. Catalyzes the conversion of CMP-N-acetylneuraminic acid (CMP-Neu5Ac) into its hydroxylated derivative CMP-N-glycolylneuraminic acid (CMP-Neu5Gc), a sialic acid abundantly expressed at the surface of many cells.</text>
</comment>
<dbReference type="InterPro" id="IPR017941">
    <property type="entry name" value="Rieske_2Fe-2S"/>
</dbReference>
<keyword evidence="9" id="KW-0411">Iron-sulfur</keyword>
<evidence type="ECO:0000256" key="8">
    <source>
        <dbReference type="ARBA" id="ARBA00023004"/>
    </source>
</evidence>
<keyword evidence="6" id="KW-0001">2Fe-2S</keyword>
<sequence length="592" mass="67879">MAGVQSMASKSILPVTTGEYHTICSIPVSTVHNLKPGLNFITVNVAIDQRDTSKVVRLLVYRNDDQSLTVCRNLCRHNGGTFIHDIEDSAEIVKCTFHGWKLNTKTLNYTNPPDCLKQEQLKIEIQMDGSLTIFEPLRYEPWAVNEQQMQSLKSNELTITYISHACVEIQAAGMTLITDPWLTGPSFGRGWWLLHEPEADAYERVANANAIYISHGHPDHFNLPTLRRIAKMNPHVPIYVPRLKVNVFSNDLERLGFTNIQITQLGTWQTLSKNNESCARFMILPDHLFPHLDTFLLFEYKGHRILNLVDCCNPNGDHLPSPVDVLLTDFASGASGFPSCFVDQFGEDKVLEMAKTKAHTFLKKTTKHIQITKTPMWIPFAGYFMEAGPGDEQIQQLNWKNTPESAAITLQARIPHLQVWCPFPGGKYDVGSNTASTPSKTKVDYLKRSWNFEPYIRQLDESMKFKPLQTMDGVKEYFRWAEFKNYDLVLHIIETSNNYSTTIREYFVDFAGSAPVFPSYYPPGRPLFRIRGRSSVFRDTFIRGWSWDNIYIGFSGHFFAEPNTYHFKFWDHFNNSLPEYPPSWKGDHHQAC</sequence>
<accession>A0A818WW89</accession>
<dbReference type="InterPro" id="IPR036922">
    <property type="entry name" value="Rieske_2Fe-2S_sf"/>
</dbReference>
<keyword evidence="7" id="KW-0479">Metal-binding</keyword>
<dbReference type="Pfam" id="PF00355">
    <property type="entry name" value="Rieske"/>
    <property type="match status" value="1"/>
</dbReference>
<gene>
    <name evidence="15" type="ORF">OXD698_LOCUS14163</name>
</gene>
<evidence type="ECO:0000313" key="15">
    <source>
        <dbReference type="EMBL" id="CAF3729258.1"/>
    </source>
</evidence>
<evidence type="ECO:0000256" key="11">
    <source>
        <dbReference type="ARBA" id="ARBA00030460"/>
    </source>
</evidence>